<feature type="region of interest" description="Disordered" evidence="1">
    <location>
        <begin position="210"/>
        <end position="270"/>
    </location>
</feature>
<feature type="compositionally biased region" description="Basic and acidic residues" evidence="1">
    <location>
        <begin position="234"/>
        <end position="248"/>
    </location>
</feature>
<accession>A0AAN7C4H8</accession>
<evidence type="ECO:0000313" key="5">
    <source>
        <dbReference type="EMBL" id="KAK4235236.1"/>
    </source>
</evidence>
<keyword evidence="3" id="KW-0732">Signal</keyword>
<keyword evidence="6" id="KW-1185">Reference proteome</keyword>
<comment type="caution">
    <text evidence="5">The sequence shown here is derived from an EMBL/GenBank/DDBJ whole genome shotgun (WGS) entry which is preliminary data.</text>
</comment>
<proteinExistence type="predicted"/>
<name>A0AAN7C4H8_9PEZI</name>
<dbReference type="AlphaFoldDB" id="A0AAN7C4H8"/>
<sequence>MCFHIWGVCPICGASIELFTLTKPCEAMAARFGSDTLSRTIDVPSDCPHCHDEFVQPGWFCPNPQCRQGRQLEVEVKSIPQFLDDAERFFPSPADNGSPSYSAWSPADRAFFLNAVQHLNLDNPVDGVPMAAPEDVVALLQPPAGRRARGPRAPQAAEAAQEPRQRWVPWTEEENNAFRHYYLHSNLSYAEMVEMVPELRNRSRNACETRASNLRKKGLLPKKRGASAADADCDPGKKLDSNPRRDPDPDSDPDMDLRPGSGPGLPATPWAKLLRDEPRSEWTSGMQLLWADGMLYILTITGAKLSILSFYLRIFSAPMVRACIWAAITFVGVFNIRKGERKS</sequence>
<dbReference type="EMBL" id="MU860285">
    <property type="protein sequence ID" value="KAK4235236.1"/>
    <property type="molecule type" value="Genomic_DNA"/>
</dbReference>
<evidence type="ECO:0000313" key="6">
    <source>
        <dbReference type="Proteomes" id="UP001303760"/>
    </source>
</evidence>
<reference evidence="5" key="1">
    <citation type="journal article" date="2023" name="Mol. Phylogenet. Evol.">
        <title>Genome-scale phylogeny and comparative genomics of the fungal order Sordariales.</title>
        <authorList>
            <person name="Hensen N."/>
            <person name="Bonometti L."/>
            <person name="Westerberg I."/>
            <person name="Brannstrom I.O."/>
            <person name="Guillou S."/>
            <person name="Cros-Aarteil S."/>
            <person name="Calhoun S."/>
            <person name="Haridas S."/>
            <person name="Kuo A."/>
            <person name="Mondo S."/>
            <person name="Pangilinan J."/>
            <person name="Riley R."/>
            <person name="LaButti K."/>
            <person name="Andreopoulos B."/>
            <person name="Lipzen A."/>
            <person name="Chen C."/>
            <person name="Yan M."/>
            <person name="Daum C."/>
            <person name="Ng V."/>
            <person name="Clum A."/>
            <person name="Steindorff A."/>
            <person name="Ohm R.A."/>
            <person name="Martin F."/>
            <person name="Silar P."/>
            <person name="Natvig D.O."/>
            <person name="Lalanne C."/>
            <person name="Gautier V."/>
            <person name="Ament-Velasquez S.L."/>
            <person name="Kruys A."/>
            <person name="Hutchinson M.I."/>
            <person name="Powell A.J."/>
            <person name="Barry K."/>
            <person name="Miller A.N."/>
            <person name="Grigoriev I.V."/>
            <person name="Debuchy R."/>
            <person name="Gladieux P."/>
            <person name="Hiltunen Thoren M."/>
            <person name="Johannesson H."/>
        </authorList>
    </citation>
    <scope>NUCLEOTIDE SEQUENCE</scope>
    <source>
        <strain evidence="5">CBS 532.94</strain>
    </source>
</reference>
<evidence type="ECO:0000256" key="2">
    <source>
        <dbReference type="SAM" id="Phobius"/>
    </source>
</evidence>
<evidence type="ECO:0000256" key="1">
    <source>
        <dbReference type="SAM" id="MobiDB-lite"/>
    </source>
</evidence>
<dbReference type="InterPro" id="IPR049326">
    <property type="entry name" value="Rhodopsin_dom_fungi"/>
</dbReference>
<organism evidence="5 6">
    <name type="scientific">Achaetomium macrosporum</name>
    <dbReference type="NCBI Taxonomy" id="79813"/>
    <lineage>
        <taxon>Eukaryota</taxon>
        <taxon>Fungi</taxon>
        <taxon>Dikarya</taxon>
        <taxon>Ascomycota</taxon>
        <taxon>Pezizomycotina</taxon>
        <taxon>Sordariomycetes</taxon>
        <taxon>Sordariomycetidae</taxon>
        <taxon>Sordariales</taxon>
        <taxon>Chaetomiaceae</taxon>
        <taxon>Achaetomium</taxon>
    </lineage>
</organism>
<reference evidence="5" key="2">
    <citation type="submission" date="2023-05" db="EMBL/GenBank/DDBJ databases">
        <authorList>
            <consortium name="Lawrence Berkeley National Laboratory"/>
            <person name="Steindorff A."/>
            <person name="Hensen N."/>
            <person name="Bonometti L."/>
            <person name="Westerberg I."/>
            <person name="Brannstrom I.O."/>
            <person name="Guillou S."/>
            <person name="Cros-Aarteil S."/>
            <person name="Calhoun S."/>
            <person name="Haridas S."/>
            <person name="Kuo A."/>
            <person name="Mondo S."/>
            <person name="Pangilinan J."/>
            <person name="Riley R."/>
            <person name="Labutti K."/>
            <person name="Andreopoulos B."/>
            <person name="Lipzen A."/>
            <person name="Chen C."/>
            <person name="Yanf M."/>
            <person name="Daum C."/>
            <person name="Ng V."/>
            <person name="Clum A."/>
            <person name="Ohm R."/>
            <person name="Martin F."/>
            <person name="Silar P."/>
            <person name="Natvig D."/>
            <person name="Lalanne C."/>
            <person name="Gautier V."/>
            <person name="Ament-Velasquez S.L."/>
            <person name="Kruys A."/>
            <person name="Hutchinson M.I."/>
            <person name="Powell A.J."/>
            <person name="Barry K."/>
            <person name="Miller A.N."/>
            <person name="Grigoriev I.V."/>
            <person name="Debuchy R."/>
            <person name="Gladieux P."/>
            <person name="Thoren M.H."/>
            <person name="Johannesson H."/>
        </authorList>
    </citation>
    <scope>NUCLEOTIDE SEQUENCE</scope>
    <source>
        <strain evidence="5">CBS 532.94</strain>
    </source>
</reference>
<feature type="compositionally biased region" description="Low complexity" evidence="1">
    <location>
        <begin position="145"/>
        <end position="162"/>
    </location>
</feature>
<feature type="domain" description="Rhodopsin" evidence="4">
    <location>
        <begin position="286"/>
        <end position="336"/>
    </location>
</feature>
<evidence type="ECO:0000256" key="3">
    <source>
        <dbReference type="SAM" id="SignalP"/>
    </source>
</evidence>
<keyword evidence="2" id="KW-0812">Transmembrane</keyword>
<keyword evidence="2" id="KW-0472">Membrane</keyword>
<feature type="compositionally biased region" description="Basic residues" evidence="1">
    <location>
        <begin position="213"/>
        <end position="225"/>
    </location>
</feature>
<feature type="transmembrane region" description="Helical" evidence="2">
    <location>
        <begin position="318"/>
        <end position="336"/>
    </location>
</feature>
<dbReference type="Proteomes" id="UP001303760">
    <property type="component" value="Unassembled WGS sequence"/>
</dbReference>
<evidence type="ECO:0000259" key="4">
    <source>
        <dbReference type="Pfam" id="PF20684"/>
    </source>
</evidence>
<gene>
    <name evidence="5" type="ORF">C8A03DRAFT_36919</name>
</gene>
<feature type="chain" id="PRO_5042831175" description="Rhodopsin domain-containing protein" evidence="3">
    <location>
        <begin position="17"/>
        <end position="343"/>
    </location>
</feature>
<protein>
    <recommendedName>
        <fullName evidence="4">Rhodopsin domain-containing protein</fullName>
    </recommendedName>
</protein>
<feature type="signal peptide" evidence="3">
    <location>
        <begin position="1"/>
        <end position="16"/>
    </location>
</feature>
<feature type="region of interest" description="Disordered" evidence="1">
    <location>
        <begin position="145"/>
        <end position="168"/>
    </location>
</feature>
<keyword evidence="2" id="KW-1133">Transmembrane helix</keyword>
<dbReference type="Pfam" id="PF20684">
    <property type="entry name" value="Fung_rhodopsin"/>
    <property type="match status" value="1"/>
</dbReference>